<reference evidence="2 3" key="1">
    <citation type="submission" date="2016-05" db="EMBL/GenBank/DDBJ databases">
        <title>Compelete Genome Sequence of Bacteriochlorophyll-Synthesizing Bacterium Porphyrobacter neustonensis DSM 9434.</title>
        <authorList>
            <person name="Shi X.-L."/>
            <person name="Wu Y.-H."/>
            <person name="Cheng H."/>
            <person name="Xu L."/>
            <person name="Zhang X.-Q."/>
            <person name="Wang C.-S."/>
            <person name="Xu X.-W."/>
        </authorList>
    </citation>
    <scope>NUCLEOTIDE SEQUENCE [LARGE SCALE GENOMIC DNA]</scope>
    <source>
        <strain evidence="2 3">DSM 9434</strain>
    </source>
</reference>
<dbReference type="AlphaFoldDB" id="A0A192D491"/>
<keyword evidence="1" id="KW-0812">Transmembrane</keyword>
<protein>
    <submittedName>
        <fullName evidence="2">Uncharacterized protein</fullName>
    </submittedName>
</protein>
<keyword evidence="1" id="KW-1133">Transmembrane helix</keyword>
<evidence type="ECO:0000256" key="1">
    <source>
        <dbReference type="SAM" id="Phobius"/>
    </source>
</evidence>
<dbReference type="KEGG" id="pns:A9D12_10505"/>
<accession>A0A192D491</accession>
<dbReference type="Proteomes" id="UP000078263">
    <property type="component" value="Chromosome"/>
</dbReference>
<keyword evidence="1" id="KW-0472">Membrane</keyword>
<evidence type="ECO:0000313" key="2">
    <source>
        <dbReference type="EMBL" id="ANK13298.1"/>
    </source>
</evidence>
<dbReference type="RefSeq" id="WP_068351612.1">
    <property type="nucleotide sequence ID" value="NZ_CP016033.1"/>
</dbReference>
<name>A0A192D491_9SPHN</name>
<gene>
    <name evidence="2" type="ORF">A9D12_10505</name>
</gene>
<proteinExistence type="predicted"/>
<feature type="transmembrane region" description="Helical" evidence="1">
    <location>
        <begin position="6"/>
        <end position="25"/>
    </location>
</feature>
<sequence length="84" mass="8982">MLSTAITVLFTFTGVFAIIAIGYALRDARAVYAALLREGQLLRAGLAEAQPELHTAKLPAPRRVIATPRPALAQPRLRPAYAAA</sequence>
<organism evidence="2 3">
    <name type="scientific">Erythrobacter neustonensis</name>
    <dbReference type="NCBI Taxonomy" id="1112"/>
    <lineage>
        <taxon>Bacteria</taxon>
        <taxon>Pseudomonadati</taxon>
        <taxon>Pseudomonadota</taxon>
        <taxon>Alphaproteobacteria</taxon>
        <taxon>Sphingomonadales</taxon>
        <taxon>Erythrobacteraceae</taxon>
        <taxon>Erythrobacter/Porphyrobacter group</taxon>
        <taxon>Erythrobacter</taxon>
    </lineage>
</organism>
<evidence type="ECO:0000313" key="3">
    <source>
        <dbReference type="Proteomes" id="UP000078263"/>
    </source>
</evidence>
<dbReference type="EMBL" id="CP016033">
    <property type="protein sequence ID" value="ANK13298.1"/>
    <property type="molecule type" value="Genomic_DNA"/>
</dbReference>
<keyword evidence="3" id="KW-1185">Reference proteome</keyword>
<dbReference type="OrthoDB" id="7392278at2"/>